<evidence type="ECO:0000259" key="10">
    <source>
        <dbReference type="Pfam" id="PF04389"/>
    </source>
</evidence>
<dbReference type="Proteomes" id="UP000268162">
    <property type="component" value="Unassembled WGS sequence"/>
</dbReference>
<comment type="similarity">
    <text evidence="8">Belongs to the peptidase M28 family. M28E subfamily.</text>
</comment>
<protein>
    <recommendedName>
        <fullName evidence="9">Peptide hydrolase</fullName>
        <ecNumber evidence="9">3.4.-.-</ecNumber>
    </recommendedName>
</protein>
<dbReference type="GO" id="GO:0046872">
    <property type="term" value="F:metal ion binding"/>
    <property type="evidence" value="ECO:0007669"/>
    <property type="project" value="UniProtKB-KW"/>
</dbReference>
<comment type="cofactor">
    <cofactor evidence="1">
        <name>Zn(2+)</name>
        <dbReference type="ChEBI" id="CHEBI:29105"/>
    </cofactor>
</comment>
<keyword evidence="5 9" id="KW-0732">Signal</keyword>
<dbReference type="Gene3D" id="3.40.630.10">
    <property type="entry name" value="Zn peptidases"/>
    <property type="match status" value="1"/>
</dbReference>
<dbReference type="AlphaFoldDB" id="A0A4Q0A192"/>
<dbReference type="PANTHER" id="PTHR12147:SF56">
    <property type="entry name" value="AMINOPEPTIDASE YDR415C-RELATED"/>
    <property type="match status" value="1"/>
</dbReference>
<dbReference type="SUPFAM" id="SSF53187">
    <property type="entry name" value="Zn-dependent exopeptidases"/>
    <property type="match status" value="1"/>
</dbReference>
<sequence length="363" mass="40574">MKSSLTYLLTACYAAAVASQPTGSSDKLGHERSLIQVGESHIPIWMMEQEVLGLIRSKKTFMDITGNNLLPAMVYPTEPRQKAVVQEIHQLLSPDSMRIFLTTFSSFPNRYCRSHYGVKSSDWLYNTVAELIKNNRGTLNRRVPHRRISQQSIVVRIEGQGNLASEVVVVGAHQDSINQANPYMGRSPGADDDGSGSTTIFETLSALLRAQYQPARSLEFHWYAGEEIGLVGSQDIAQDYANRNVNVRAMLQLDMTGFTDHSGNMGIVTDFVHPELTQFTRQLVHTYSNLTALDFQCGYACSDHASWSKYGFPSAMPFESNEMELNPYIHSDKDTVETVDFDHMLQFAKIATGFAVELTHTSE</sequence>
<evidence type="ECO:0000256" key="2">
    <source>
        <dbReference type="ARBA" id="ARBA00022438"/>
    </source>
</evidence>
<dbReference type="STRING" id="215637.A0A4Q0A192"/>
<dbReference type="EC" id="3.4.-.-" evidence="9"/>
<dbReference type="GO" id="GO:0004177">
    <property type="term" value="F:aminopeptidase activity"/>
    <property type="evidence" value="ECO:0007669"/>
    <property type="project" value="UniProtKB-KW"/>
</dbReference>
<evidence type="ECO:0000256" key="4">
    <source>
        <dbReference type="ARBA" id="ARBA00022723"/>
    </source>
</evidence>
<evidence type="ECO:0000313" key="12">
    <source>
        <dbReference type="Proteomes" id="UP000268162"/>
    </source>
</evidence>
<dbReference type="InterPro" id="IPR045175">
    <property type="entry name" value="M28_fam"/>
</dbReference>
<dbReference type="GO" id="GO:0006508">
    <property type="term" value="P:proteolysis"/>
    <property type="evidence" value="ECO:0007669"/>
    <property type="project" value="UniProtKB-KW"/>
</dbReference>
<evidence type="ECO:0000256" key="8">
    <source>
        <dbReference type="ARBA" id="ARBA00043962"/>
    </source>
</evidence>
<dbReference type="EMBL" id="ML002238">
    <property type="protein sequence ID" value="RKP39876.1"/>
    <property type="molecule type" value="Genomic_DNA"/>
</dbReference>
<feature type="domain" description="Peptidase M28" evidence="10">
    <location>
        <begin position="153"/>
        <end position="352"/>
    </location>
</feature>
<feature type="chain" id="PRO_5021039024" description="Peptide hydrolase" evidence="9">
    <location>
        <begin position="20"/>
        <end position="363"/>
    </location>
</feature>
<dbReference type="GO" id="GO:0008235">
    <property type="term" value="F:metalloexopeptidase activity"/>
    <property type="evidence" value="ECO:0007669"/>
    <property type="project" value="InterPro"/>
</dbReference>
<dbReference type="Pfam" id="PF04389">
    <property type="entry name" value="Peptidase_M28"/>
    <property type="match status" value="1"/>
</dbReference>
<reference evidence="12" key="1">
    <citation type="journal article" date="2018" name="Nat. Microbiol.">
        <title>Leveraging single-cell genomics to expand the fungal tree of life.</title>
        <authorList>
            <person name="Ahrendt S.R."/>
            <person name="Quandt C.A."/>
            <person name="Ciobanu D."/>
            <person name="Clum A."/>
            <person name="Salamov A."/>
            <person name="Andreopoulos B."/>
            <person name="Cheng J.F."/>
            <person name="Woyke T."/>
            <person name="Pelin A."/>
            <person name="Henrissat B."/>
            <person name="Reynolds N.K."/>
            <person name="Benny G.L."/>
            <person name="Smith M.E."/>
            <person name="James T.Y."/>
            <person name="Grigoriev I.V."/>
        </authorList>
    </citation>
    <scope>NUCLEOTIDE SEQUENCE [LARGE SCALE GENOMIC DNA]</scope>
    <source>
        <strain evidence="12">RSA 468</strain>
    </source>
</reference>
<keyword evidence="4 9" id="KW-0479">Metal-binding</keyword>
<name>A0A4Q0A192_9FUNG</name>
<feature type="signal peptide" evidence="9">
    <location>
        <begin position="1"/>
        <end position="19"/>
    </location>
</feature>
<evidence type="ECO:0000256" key="1">
    <source>
        <dbReference type="ARBA" id="ARBA00001947"/>
    </source>
</evidence>
<dbReference type="InterPro" id="IPR007484">
    <property type="entry name" value="Peptidase_M28"/>
</dbReference>
<accession>A0A4Q0A192</accession>
<keyword evidence="7 9" id="KW-0862">Zinc</keyword>
<dbReference type="PANTHER" id="PTHR12147">
    <property type="entry name" value="METALLOPEPTIDASE M28 FAMILY MEMBER"/>
    <property type="match status" value="1"/>
</dbReference>
<evidence type="ECO:0000313" key="11">
    <source>
        <dbReference type="EMBL" id="RKP39876.1"/>
    </source>
</evidence>
<gene>
    <name evidence="11" type="ORF">BJ085DRAFT_42400</name>
</gene>
<keyword evidence="3 9" id="KW-0645">Protease</keyword>
<evidence type="ECO:0000256" key="6">
    <source>
        <dbReference type="ARBA" id="ARBA00022801"/>
    </source>
</evidence>
<keyword evidence="6 9" id="KW-0378">Hydrolase</keyword>
<evidence type="ECO:0000256" key="3">
    <source>
        <dbReference type="ARBA" id="ARBA00022670"/>
    </source>
</evidence>
<evidence type="ECO:0000256" key="5">
    <source>
        <dbReference type="ARBA" id="ARBA00022729"/>
    </source>
</evidence>
<proteinExistence type="inferred from homology"/>
<organism evidence="11 12">
    <name type="scientific">Dimargaris cristalligena</name>
    <dbReference type="NCBI Taxonomy" id="215637"/>
    <lineage>
        <taxon>Eukaryota</taxon>
        <taxon>Fungi</taxon>
        <taxon>Fungi incertae sedis</taxon>
        <taxon>Zoopagomycota</taxon>
        <taxon>Kickxellomycotina</taxon>
        <taxon>Dimargaritomycetes</taxon>
        <taxon>Dimargaritales</taxon>
        <taxon>Dimargaritaceae</taxon>
        <taxon>Dimargaris</taxon>
    </lineage>
</organism>
<evidence type="ECO:0000256" key="9">
    <source>
        <dbReference type="RuleBase" id="RU361240"/>
    </source>
</evidence>
<evidence type="ECO:0000256" key="7">
    <source>
        <dbReference type="ARBA" id="ARBA00022833"/>
    </source>
</evidence>
<keyword evidence="12" id="KW-1185">Reference proteome</keyword>
<keyword evidence="2" id="KW-0031">Aminopeptidase</keyword>